<gene>
    <name evidence="1" type="ORF">CYJ19_03440</name>
</gene>
<comment type="caution">
    <text evidence="1">The sequence shown here is derived from an EMBL/GenBank/DDBJ whole genome shotgun (WGS) entry which is preliminary data.</text>
</comment>
<name>A0A2I1INM6_9ACTO</name>
<dbReference type="RefSeq" id="WP_024331075.1">
    <property type="nucleotide sequence ID" value="NZ_JASOXK010000002.1"/>
</dbReference>
<dbReference type="Proteomes" id="UP000235122">
    <property type="component" value="Unassembled WGS sequence"/>
</dbReference>
<dbReference type="STRING" id="33007.HMPREF3198_01538"/>
<evidence type="ECO:0000313" key="1">
    <source>
        <dbReference type="EMBL" id="PKY72712.1"/>
    </source>
</evidence>
<keyword evidence="2" id="KW-1185">Reference proteome</keyword>
<proteinExistence type="predicted"/>
<dbReference type="AlphaFoldDB" id="A0A2I1INM6"/>
<sequence length="87" mass="8881">MSAPAIASCAATDCSFNHGGCAAPMVTMGTKACVTFIDLDKKGGLPTLTPQVGACQRADCVHNDNLVCDAAGVKVSSDETCLTFQAR</sequence>
<dbReference type="GeneID" id="35867744"/>
<organism evidence="1 2">
    <name type="scientific">Winkia neuii</name>
    <dbReference type="NCBI Taxonomy" id="33007"/>
    <lineage>
        <taxon>Bacteria</taxon>
        <taxon>Bacillati</taxon>
        <taxon>Actinomycetota</taxon>
        <taxon>Actinomycetes</taxon>
        <taxon>Actinomycetales</taxon>
        <taxon>Actinomycetaceae</taxon>
        <taxon>Winkia</taxon>
    </lineage>
</organism>
<protein>
    <submittedName>
        <fullName evidence="1">DUF1540 domain-containing protein</fullName>
    </submittedName>
</protein>
<accession>A0A2I1INM6</accession>
<dbReference type="EMBL" id="PKKO01000002">
    <property type="protein sequence ID" value="PKY72712.1"/>
    <property type="molecule type" value="Genomic_DNA"/>
</dbReference>
<reference evidence="1 2" key="1">
    <citation type="submission" date="2017-12" db="EMBL/GenBank/DDBJ databases">
        <title>Phylogenetic diversity of female urinary microbiome.</title>
        <authorList>
            <person name="Thomas-White K."/>
            <person name="Wolfe A.J."/>
        </authorList>
    </citation>
    <scope>NUCLEOTIDE SEQUENCE [LARGE SCALE GENOMIC DNA]</scope>
    <source>
        <strain evidence="1 2">UMB0402</strain>
    </source>
</reference>
<evidence type="ECO:0000313" key="2">
    <source>
        <dbReference type="Proteomes" id="UP000235122"/>
    </source>
</evidence>